<feature type="transmembrane region" description="Helical" evidence="1">
    <location>
        <begin position="133"/>
        <end position="155"/>
    </location>
</feature>
<dbReference type="InterPro" id="IPR010539">
    <property type="entry name" value="BaxI_1-like"/>
</dbReference>
<feature type="transmembrane region" description="Helical" evidence="1">
    <location>
        <begin position="167"/>
        <end position="188"/>
    </location>
</feature>
<feature type="transmembrane region" description="Helical" evidence="1">
    <location>
        <begin position="57"/>
        <end position="74"/>
    </location>
</feature>
<keyword evidence="1" id="KW-1133">Transmembrane helix</keyword>
<evidence type="ECO:0000256" key="1">
    <source>
        <dbReference type="SAM" id="Phobius"/>
    </source>
</evidence>
<dbReference type="EMBL" id="SLWA01000001">
    <property type="protein sequence ID" value="TCN60983.1"/>
    <property type="molecule type" value="Genomic_DNA"/>
</dbReference>
<name>A0ABY2B6I0_9FLAO</name>
<feature type="transmembrane region" description="Helical" evidence="1">
    <location>
        <begin position="80"/>
        <end position="100"/>
    </location>
</feature>
<feature type="transmembrane region" description="Helical" evidence="1">
    <location>
        <begin position="200"/>
        <end position="219"/>
    </location>
</feature>
<dbReference type="PIRSF" id="PIRSF009160">
    <property type="entry name" value="UCP009160"/>
    <property type="match status" value="1"/>
</dbReference>
<feature type="transmembrane region" description="Helical" evidence="1">
    <location>
        <begin position="239"/>
        <end position="259"/>
    </location>
</feature>
<organism evidence="2 3">
    <name type="scientific">Flavobacterium circumlabens</name>
    <dbReference type="NCBI Taxonomy" id="2133765"/>
    <lineage>
        <taxon>Bacteria</taxon>
        <taxon>Pseudomonadati</taxon>
        <taxon>Bacteroidota</taxon>
        <taxon>Flavobacteriia</taxon>
        <taxon>Flavobacteriales</taxon>
        <taxon>Flavobacteriaceae</taxon>
        <taxon>Flavobacterium</taxon>
    </lineage>
</organism>
<keyword evidence="3" id="KW-1185">Reference proteome</keyword>
<dbReference type="PANTHER" id="PTHR41282:SF1">
    <property type="entry name" value="CONSERVED TRANSMEMBRANE PROTEIN-RELATED"/>
    <property type="match status" value="1"/>
</dbReference>
<reference evidence="2 3" key="1">
    <citation type="journal article" date="2015" name="Stand. Genomic Sci.">
        <title>Genomic Encyclopedia of Bacterial and Archaeal Type Strains, Phase III: the genomes of soil and plant-associated and newly described type strains.</title>
        <authorList>
            <person name="Whitman W.B."/>
            <person name="Woyke T."/>
            <person name="Klenk H.P."/>
            <person name="Zhou Y."/>
            <person name="Lilburn T.G."/>
            <person name="Beck B.J."/>
            <person name="De Vos P."/>
            <person name="Vandamme P."/>
            <person name="Eisen J.A."/>
            <person name="Garrity G."/>
            <person name="Hugenholtz P."/>
            <person name="Kyrpides N.C."/>
        </authorList>
    </citation>
    <scope>NUCLEOTIDE SEQUENCE [LARGE SCALE GENOMIC DNA]</scope>
    <source>
        <strain evidence="2 3">P5626</strain>
    </source>
</reference>
<comment type="caution">
    <text evidence="2">The sequence shown here is derived from an EMBL/GenBank/DDBJ whole genome shotgun (WGS) entry which is preliminary data.</text>
</comment>
<gene>
    <name evidence="2" type="ORF">EV142_101564</name>
</gene>
<accession>A0ABY2B6I0</accession>
<evidence type="ECO:0000313" key="3">
    <source>
        <dbReference type="Proteomes" id="UP000295270"/>
    </source>
</evidence>
<sequence>MTTIKSIRTMNFNSKNPFLSNKRFSSNAVSKAEEVHHAQIIDYNQEMTLSGTINKTAILFLILCGSSIITWWMAFNGMNVMLPTIGGAIVGLILVVISAFKPQASPYLAPGYALFEGLFIGGISAIFEARYPGIVVNAVGATLVTFLICLGLYKFKIVKVTEQFRSVVIAATLAIATYYLISWVVSMFTSFTPVHHGNSLMSIGISVFVIIIAALNIFLDFDQIEKGVQQKMPKFMEWYGAMGLVITLVWLYIEFLRLLSKLSSKD</sequence>
<keyword evidence="1" id="KW-0472">Membrane</keyword>
<dbReference type="PANTHER" id="PTHR41282">
    <property type="entry name" value="CONSERVED TRANSMEMBRANE PROTEIN-RELATED"/>
    <property type="match status" value="1"/>
</dbReference>
<protein>
    <submittedName>
        <fullName evidence="2">YccA/Bax inhibitor family protein</fullName>
    </submittedName>
</protein>
<keyword evidence="1" id="KW-0812">Transmembrane</keyword>
<dbReference type="Pfam" id="PF12811">
    <property type="entry name" value="BaxI_1"/>
    <property type="match status" value="1"/>
</dbReference>
<evidence type="ECO:0000313" key="2">
    <source>
        <dbReference type="EMBL" id="TCN60983.1"/>
    </source>
</evidence>
<feature type="transmembrane region" description="Helical" evidence="1">
    <location>
        <begin position="107"/>
        <end position="127"/>
    </location>
</feature>
<proteinExistence type="predicted"/>
<dbReference type="Proteomes" id="UP000295270">
    <property type="component" value="Unassembled WGS sequence"/>
</dbReference>